<dbReference type="InterPro" id="IPR041468">
    <property type="entry name" value="HTH_ParB/Spo0J"/>
</dbReference>
<keyword evidence="4" id="KW-1185">Reference proteome</keyword>
<dbReference type="RefSeq" id="WP_371836945.1">
    <property type="nucleotide sequence ID" value="NZ_JBGMEK010000001.1"/>
</dbReference>
<feature type="region of interest" description="Disordered" evidence="1">
    <location>
        <begin position="210"/>
        <end position="240"/>
    </location>
</feature>
<evidence type="ECO:0000259" key="2">
    <source>
        <dbReference type="Pfam" id="PF17762"/>
    </source>
</evidence>
<sequence>MGIPNSLRAMHGAHKGKMTKGNMFFAELDLLKEEEGFNIGRDYEDPDVIQHIRNLADAYKAGETLPPLTVQVRDGEIYVREGHCRRRGALLARSEGAEISRLPLIESKGDDIDQTMILLTSHDGLKLKPVGRAKIYAKLINMGLTEEEVAKRNKKTVAHVQQYLQVHNMPLKMKDLINKEVVSWSMALDLYKEYGTKAVDILEAQIQDDDEVKPSAKSEDGQGTATNQDVPGTVKAKPKRITRKAIDEATGFRSRLTGGVVKNVTNQLGSIVKSLDAAEDEGDHIVMRISKEEAESIRSLHKTILPGSKSSGKTKHQDKSETTDVDAAQALAQAEEKLKDEGCDFSDRDKCIEVLQQKPLIAAYEAKYIGEGAVA</sequence>
<comment type="caution">
    <text evidence="3">The sequence shown here is derived from an EMBL/GenBank/DDBJ whole genome shotgun (WGS) entry which is preliminary data.</text>
</comment>
<evidence type="ECO:0000313" key="3">
    <source>
        <dbReference type="EMBL" id="MFA0809324.1"/>
    </source>
</evidence>
<feature type="region of interest" description="Disordered" evidence="1">
    <location>
        <begin position="304"/>
        <end position="324"/>
    </location>
</feature>
<accession>A0ABV4NTJ9</accession>
<dbReference type="Gene3D" id="1.10.10.2830">
    <property type="match status" value="1"/>
</dbReference>
<evidence type="ECO:0000256" key="1">
    <source>
        <dbReference type="SAM" id="MobiDB-lite"/>
    </source>
</evidence>
<organism evidence="3 4">
    <name type="scientific">Microbulbifer epialgicus</name>
    <dbReference type="NCBI Taxonomy" id="393907"/>
    <lineage>
        <taxon>Bacteria</taxon>
        <taxon>Pseudomonadati</taxon>
        <taxon>Pseudomonadota</taxon>
        <taxon>Gammaproteobacteria</taxon>
        <taxon>Cellvibrionales</taxon>
        <taxon>Microbulbiferaceae</taxon>
        <taxon>Microbulbifer</taxon>
    </lineage>
</organism>
<feature type="compositionally biased region" description="Polar residues" evidence="1">
    <location>
        <begin position="221"/>
        <end position="230"/>
    </location>
</feature>
<dbReference type="SUPFAM" id="SSF109709">
    <property type="entry name" value="KorB DNA-binding domain-like"/>
    <property type="match status" value="1"/>
</dbReference>
<feature type="domain" description="ParB/Spo0J HTH" evidence="2">
    <location>
        <begin position="127"/>
        <end position="193"/>
    </location>
</feature>
<reference evidence="3 4" key="1">
    <citation type="submission" date="2024-08" db="EMBL/GenBank/DDBJ databases">
        <authorList>
            <person name="Ishaq N."/>
        </authorList>
    </citation>
    <scope>NUCLEOTIDE SEQUENCE [LARGE SCALE GENOMIC DNA]</scope>
    <source>
        <strain evidence="3 4">DSM 18651</strain>
    </source>
</reference>
<evidence type="ECO:0000313" key="4">
    <source>
        <dbReference type="Proteomes" id="UP001569428"/>
    </source>
</evidence>
<dbReference type="Pfam" id="PF17762">
    <property type="entry name" value="HTH_ParB"/>
    <property type="match status" value="1"/>
</dbReference>
<gene>
    <name evidence="3" type="ORF">ACCI49_00210</name>
</gene>
<dbReference type="Proteomes" id="UP001569428">
    <property type="component" value="Unassembled WGS sequence"/>
</dbReference>
<dbReference type="EMBL" id="JBGMEK010000001">
    <property type="protein sequence ID" value="MFA0809324.1"/>
    <property type="molecule type" value="Genomic_DNA"/>
</dbReference>
<name>A0ABV4NTJ9_9GAMM</name>
<proteinExistence type="predicted"/>
<protein>
    <recommendedName>
        <fullName evidence="2">ParB/Spo0J HTH domain-containing protein</fullName>
    </recommendedName>
</protein>